<dbReference type="AlphaFoldDB" id="A0A069SHU6"/>
<dbReference type="InterPro" id="IPR017853">
    <property type="entry name" value="GH"/>
</dbReference>
<dbReference type="Pfam" id="PF05691">
    <property type="entry name" value="Raffinose_syn"/>
    <property type="match status" value="2"/>
</dbReference>
<accession>A0A069SHU6</accession>
<dbReference type="Proteomes" id="UP000027661">
    <property type="component" value="Unassembled WGS sequence"/>
</dbReference>
<dbReference type="PANTHER" id="PTHR31268:SF32">
    <property type="entry name" value="GALACTINOL--SUCROSE GALACTOSYLTRANSFERASE 2-RELATED"/>
    <property type="match status" value="1"/>
</dbReference>
<evidence type="ECO:0000313" key="2">
    <source>
        <dbReference type="EMBL" id="KDS53315.1"/>
    </source>
</evidence>
<reference evidence="2 3" key="1">
    <citation type="submission" date="2014-04" db="EMBL/GenBank/DDBJ databases">
        <authorList>
            <person name="Sears C."/>
            <person name="Carroll K."/>
            <person name="Sack B.R."/>
            <person name="Qadri F."/>
            <person name="Myers L.L."/>
            <person name="Chung G.-T."/>
            <person name="Escheverria P."/>
            <person name="Fraser C.M."/>
            <person name="Sadzewicz L."/>
            <person name="Shefchek K.A."/>
            <person name="Tallon L."/>
            <person name="Das S.P."/>
            <person name="Daugherty S."/>
            <person name="Mongodin E.F."/>
        </authorList>
    </citation>
    <scope>NUCLEOTIDE SEQUENCE [LARGE SCALE GENOMIC DNA]</scope>
    <source>
        <strain evidence="2 3">3975 RP4</strain>
    </source>
</reference>
<evidence type="ECO:0000256" key="1">
    <source>
        <dbReference type="ARBA" id="ARBA00023277"/>
    </source>
</evidence>
<sequence>MREYKAIFICILICNVFVCPKSFGQTDYTYEKGKSFKNTNALSMTDTIDLTSISSPIPYKKSIPGQTQTIACPVRLPGYVRGIFFSRDSRPGDFEWPNNTNRLLPWVFNDLKELTDTRYPGIPSNAAPSTLGDALLLELTNGEYLFAKAIAGRNSLSWLQVNDNGSVTLYVSTLGKDYLKPEVPLLLIRQGKDIYSTIRQAYQALMKNTEAADLKSRTAKEYFEAFRYLGWCTWEHYHDDINESKVINDMKTIEASGIPIRYVLIDDGHLAHKNRQLTDFIPDKQRFPSGWKKIMSYKKENKIKWIGLWYSLSGYWMGLSPENGFPQVVRQALYPHAGSLLPGTDSTRIRSFYRYYVSTLKEQGFDFLKVDNQAFTLPLYMGGHESIRQATDCNRSLEAETHRQNMGLMNCMAQNVINTDHTSYSNSTRVSIDYKKYDEDMAKSHLFQSYTNTLLLGQTVWPDHDMFHSCDTVCGTLMARSKAISGGPVYLSDAPRDFIKENIFPLIDEQGKLFRPEAPAVPMPESILTNPLWSGKAYRVAAPSGNGAMTLICYNLNVSPRHQQVQAIIKKEDYSLRNSFEKMSATPEERVLLYNWESQKAEELSDSSTFELIGFTDKLFHLCPIRKGWAVIGIQEKYLSPATVQTISLTENRLVLNVLCTGTLKVWIENSGKQELRSISIDTPKKIVIEK</sequence>
<evidence type="ECO:0000313" key="3">
    <source>
        <dbReference type="Proteomes" id="UP000027661"/>
    </source>
</evidence>
<gene>
    <name evidence="2" type="ORF">M099_2625</name>
</gene>
<dbReference type="PANTHER" id="PTHR31268">
    <property type="match status" value="1"/>
</dbReference>
<dbReference type="EMBL" id="JNHM01000031">
    <property type="protein sequence ID" value="KDS53315.1"/>
    <property type="molecule type" value="Genomic_DNA"/>
</dbReference>
<dbReference type="Gene3D" id="3.20.20.70">
    <property type="entry name" value="Aldolase class I"/>
    <property type="match status" value="1"/>
</dbReference>
<dbReference type="PATRIC" id="fig|1339352.3.peg.2522"/>
<keyword evidence="1" id="KW-0119">Carbohydrate metabolism</keyword>
<comment type="caution">
    <text evidence="2">The sequence shown here is derived from an EMBL/GenBank/DDBJ whole genome shotgun (WGS) entry which is preliminary data.</text>
</comment>
<name>A0A069SHU6_PHOVU</name>
<dbReference type="InterPro" id="IPR013785">
    <property type="entry name" value="Aldolase_TIM"/>
</dbReference>
<dbReference type="RefSeq" id="WP_032952961.1">
    <property type="nucleotide sequence ID" value="NZ_JNHM01000031.1"/>
</dbReference>
<proteinExistence type="predicted"/>
<dbReference type="InterPro" id="IPR008811">
    <property type="entry name" value="Glycosyl_hydrolases_36"/>
</dbReference>
<protein>
    <submittedName>
        <fullName evidence="2">Raffinose synthase/seed inhibition Sip1 family protein</fullName>
    </submittedName>
</protein>
<organism evidence="2 3">
    <name type="scientific">Phocaeicola vulgatus str. 3975 RP4</name>
    <dbReference type="NCBI Taxonomy" id="1339352"/>
    <lineage>
        <taxon>Bacteria</taxon>
        <taxon>Pseudomonadati</taxon>
        <taxon>Bacteroidota</taxon>
        <taxon>Bacteroidia</taxon>
        <taxon>Bacteroidales</taxon>
        <taxon>Bacteroidaceae</taxon>
        <taxon>Phocaeicola</taxon>
    </lineage>
</organism>
<dbReference type="SUPFAM" id="SSF51445">
    <property type="entry name" value="(Trans)glycosidases"/>
    <property type="match status" value="1"/>
</dbReference>